<evidence type="ECO:0000313" key="1">
    <source>
        <dbReference type="EMBL" id="BAQ94398.1"/>
    </source>
</evidence>
<dbReference type="GeneID" id="55412061"/>
<keyword evidence="2" id="KW-1185">Reference proteome</keyword>
<evidence type="ECO:0000313" key="2">
    <source>
        <dbReference type="Proteomes" id="UP000505271"/>
    </source>
</evidence>
<reference evidence="1 2" key="1">
    <citation type="journal article" date="2013" name="PLoS Genet.">
        <title>Expanding the Marine Virosphere Using Metagenomics.</title>
        <authorList>
            <person name="Mizuno C.M."/>
            <person name="Rodriguez-Valera F."/>
            <person name="Kimes N.E."/>
            <person name="Ghai R."/>
        </authorList>
    </citation>
    <scope>NUCLEOTIDE SEQUENCE [LARGE SCALE GENOMIC DNA]</scope>
    <source>
        <strain evidence="1">UvMED-CGR-U-MedDCM-OCT-S31-C1</strain>
    </source>
</reference>
<name>A0A6S4PEB1_9CAUD</name>
<dbReference type="RefSeq" id="YP_009777895.1">
    <property type="nucleotide sequence ID" value="NC_047706.1"/>
</dbReference>
<proteinExistence type="predicted"/>
<dbReference type="KEGG" id="vg:55412061"/>
<sequence>MKWIEPSIDVAYYVGENLRFEDCTEVSLSHGIAPTDAVVHSFLDSQKCSAFATELGEPCGMAGVVGNKIWMLATPKATVGRHARWQLLTEGRKWVDDCLSEVGPLHNYVYAKNDASIKWLKHLGFQVNKPEPYGPCAALFCHFWRDR</sequence>
<organism evidence="1 2">
    <name type="scientific">uncultured phage_MedDCM-OCT-S31-C1</name>
    <dbReference type="NCBI Taxonomy" id="2740800"/>
    <lineage>
        <taxon>Viruses</taxon>
        <taxon>Duplodnaviria</taxon>
        <taxon>Heunggongvirae</taxon>
        <taxon>Uroviricota</taxon>
        <taxon>Caudoviricetes</taxon>
        <taxon>Autographivirales</taxon>
        <taxon>Nohivirus</taxon>
        <taxon>Nohivirus S31C1</taxon>
    </lineage>
</organism>
<dbReference type="Proteomes" id="UP000505271">
    <property type="component" value="Segment"/>
</dbReference>
<dbReference type="EMBL" id="AP013547">
    <property type="protein sequence ID" value="BAQ94398.1"/>
    <property type="molecule type" value="Genomic_DNA"/>
</dbReference>
<protein>
    <submittedName>
        <fullName evidence="1">Gp42</fullName>
    </submittedName>
</protein>
<accession>A0A6S4PEB1</accession>